<gene>
    <name evidence="2" type="ORF">COK38_10435</name>
</gene>
<evidence type="ECO:0000313" key="3">
    <source>
        <dbReference type="Proteomes" id="UP000226357"/>
    </source>
</evidence>
<protein>
    <submittedName>
        <fullName evidence="2">Uncharacterized protein</fullName>
    </submittedName>
</protein>
<keyword evidence="1" id="KW-1133">Transmembrane helix</keyword>
<name>A0AA44QBB8_BACCE</name>
<feature type="transmembrane region" description="Helical" evidence="1">
    <location>
        <begin position="7"/>
        <end position="29"/>
    </location>
</feature>
<dbReference type="Proteomes" id="UP000226357">
    <property type="component" value="Unassembled WGS sequence"/>
</dbReference>
<organism evidence="2 3">
    <name type="scientific">Bacillus cereus</name>
    <dbReference type="NCBI Taxonomy" id="1396"/>
    <lineage>
        <taxon>Bacteria</taxon>
        <taxon>Bacillati</taxon>
        <taxon>Bacillota</taxon>
        <taxon>Bacilli</taxon>
        <taxon>Bacillales</taxon>
        <taxon>Bacillaceae</taxon>
        <taxon>Bacillus</taxon>
        <taxon>Bacillus cereus group</taxon>
    </lineage>
</organism>
<comment type="caution">
    <text evidence="2">The sequence shown here is derived from an EMBL/GenBank/DDBJ whole genome shotgun (WGS) entry which is preliminary data.</text>
</comment>
<proteinExistence type="predicted"/>
<sequence>MHPLKKAILYIFSFIFYPIGIIAWVISLFSKDPEKRKTGRVCVYPALTGSNTPTSKFGVSNVQL</sequence>
<keyword evidence="1" id="KW-0812">Transmembrane</keyword>
<evidence type="ECO:0000256" key="1">
    <source>
        <dbReference type="SAM" id="Phobius"/>
    </source>
</evidence>
<keyword evidence="1" id="KW-0472">Membrane</keyword>
<dbReference type="AlphaFoldDB" id="A0AA44QBB8"/>
<accession>A0AA44QBB8</accession>
<dbReference type="EMBL" id="NVBO01000081">
    <property type="protein sequence ID" value="PFS01881.1"/>
    <property type="molecule type" value="Genomic_DNA"/>
</dbReference>
<reference evidence="2 3" key="1">
    <citation type="submission" date="2017-09" db="EMBL/GenBank/DDBJ databases">
        <title>Large-scale bioinformatics analysis of Bacillus genomes uncovers conserved roles of natural products in bacterial physiology.</title>
        <authorList>
            <consortium name="Agbiome Team Llc"/>
            <person name="Bleich R.M."/>
            <person name="Grubbs K.J."/>
            <person name="Santa Maria K.C."/>
            <person name="Allen S.E."/>
            <person name="Farag S."/>
            <person name="Shank E.A."/>
            <person name="Bowers A."/>
        </authorList>
    </citation>
    <scope>NUCLEOTIDE SEQUENCE [LARGE SCALE GENOMIC DNA]</scope>
    <source>
        <strain evidence="2 3">AFS067272</strain>
    </source>
</reference>
<evidence type="ECO:0000313" key="2">
    <source>
        <dbReference type="EMBL" id="PFS01881.1"/>
    </source>
</evidence>
<dbReference type="RefSeq" id="WP_098359210.1">
    <property type="nucleotide sequence ID" value="NZ_NTUG01000011.1"/>
</dbReference>